<dbReference type="Proteomes" id="UP000006620">
    <property type="component" value="Chromosome"/>
</dbReference>
<dbReference type="InterPro" id="IPR027417">
    <property type="entry name" value="P-loop_NTPase"/>
</dbReference>
<evidence type="ECO:0000313" key="14">
    <source>
        <dbReference type="Proteomes" id="UP000006620"/>
    </source>
</evidence>
<protein>
    <submittedName>
        <fullName evidence="13">ABC transporter transmembrane region</fullName>
    </submittedName>
</protein>
<evidence type="ECO:0000256" key="3">
    <source>
        <dbReference type="ARBA" id="ARBA00022475"/>
    </source>
</evidence>
<dbReference type="GO" id="GO:0016887">
    <property type="term" value="F:ATP hydrolysis activity"/>
    <property type="evidence" value="ECO:0007669"/>
    <property type="project" value="InterPro"/>
</dbReference>
<feature type="domain" description="ABC transmembrane type-1" evidence="12">
    <location>
        <begin position="19"/>
        <end position="301"/>
    </location>
</feature>
<feature type="transmembrane region" description="Helical" evidence="10">
    <location>
        <begin position="248"/>
        <end position="266"/>
    </location>
</feature>
<keyword evidence="8 10" id="KW-0472">Membrane</keyword>
<evidence type="ECO:0000256" key="5">
    <source>
        <dbReference type="ARBA" id="ARBA00022741"/>
    </source>
</evidence>
<evidence type="ECO:0000256" key="6">
    <source>
        <dbReference type="ARBA" id="ARBA00022840"/>
    </source>
</evidence>
<dbReference type="PANTHER" id="PTHR43394">
    <property type="entry name" value="ATP-DEPENDENT PERMEASE MDL1, MITOCHONDRIAL"/>
    <property type="match status" value="1"/>
</dbReference>
<dbReference type="Pfam" id="PF00005">
    <property type="entry name" value="ABC_tran"/>
    <property type="match status" value="1"/>
</dbReference>
<dbReference type="AlphaFoldDB" id="F8FCY5"/>
<dbReference type="Gene3D" id="1.20.1560.10">
    <property type="entry name" value="ABC transporter type 1, transmembrane domain"/>
    <property type="match status" value="1"/>
</dbReference>
<feature type="region of interest" description="Disordered" evidence="9">
    <location>
        <begin position="578"/>
        <end position="601"/>
    </location>
</feature>
<dbReference type="EMBL" id="CP002869">
    <property type="protein sequence ID" value="AEI41402.1"/>
    <property type="molecule type" value="Genomic_DNA"/>
</dbReference>
<keyword evidence="6" id="KW-0067">ATP-binding</keyword>
<keyword evidence="3" id="KW-1003">Cell membrane</keyword>
<dbReference type="SUPFAM" id="SSF52540">
    <property type="entry name" value="P-loop containing nucleoside triphosphate hydrolases"/>
    <property type="match status" value="1"/>
</dbReference>
<dbReference type="CDD" id="cd18542">
    <property type="entry name" value="ABC_6TM_YknU_like"/>
    <property type="match status" value="1"/>
</dbReference>
<gene>
    <name evidence="13" type="ordered locus">KNP414_02843</name>
</gene>
<comment type="subcellular location">
    <subcellularLocation>
        <location evidence="1">Cell membrane</location>
        <topology evidence="1">Multi-pass membrane protein</topology>
    </subcellularLocation>
</comment>
<dbReference type="Gene3D" id="3.40.50.300">
    <property type="entry name" value="P-loop containing nucleotide triphosphate hydrolases"/>
    <property type="match status" value="1"/>
</dbReference>
<dbReference type="GO" id="GO:0005886">
    <property type="term" value="C:plasma membrane"/>
    <property type="evidence" value="ECO:0007669"/>
    <property type="project" value="UniProtKB-SubCell"/>
</dbReference>
<dbReference type="PANTHER" id="PTHR43394:SF1">
    <property type="entry name" value="ATP-BINDING CASSETTE SUB-FAMILY B MEMBER 10, MITOCHONDRIAL"/>
    <property type="match status" value="1"/>
</dbReference>
<evidence type="ECO:0000256" key="1">
    <source>
        <dbReference type="ARBA" id="ARBA00004651"/>
    </source>
</evidence>
<reference evidence="14" key="1">
    <citation type="submission" date="2011-06" db="EMBL/GenBank/DDBJ databases">
        <title>Complete genome sequence of Paenibacillus mucilaginosus KNP414.</title>
        <authorList>
            <person name="Wang J."/>
            <person name="Hu S."/>
            <person name="Hu X."/>
            <person name="Zhang B."/>
            <person name="Dong D."/>
            <person name="Zhang S."/>
            <person name="Zhao K."/>
            <person name="Wu D."/>
        </authorList>
    </citation>
    <scope>NUCLEOTIDE SEQUENCE [LARGE SCALE GENOMIC DNA]</scope>
    <source>
        <strain evidence="14">KNP414</strain>
    </source>
</reference>
<dbReference type="Pfam" id="PF00664">
    <property type="entry name" value="ABC_membrane"/>
    <property type="match status" value="1"/>
</dbReference>
<dbReference type="InterPro" id="IPR011527">
    <property type="entry name" value="ABC1_TM_dom"/>
</dbReference>
<dbReference type="InterPro" id="IPR003593">
    <property type="entry name" value="AAA+_ATPase"/>
</dbReference>
<name>F8FCY5_PAEMK</name>
<evidence type="ECO:0000256" key="4">
    <source>
        <dbReference type="ARBA" id="ARBA00022692"/>
    </source>
</evidence>
<dbReference type="FunFam" id="3.40.50.300:FF:000221">
    <property type="entry name" value="Multidrug ABC transporter ATP-binding protein"/>
    <property type="match status" value="1"/>
</dbReference>
<dbReference type="InterPro" id="IPR036640">
    <property type="entry name" value="ABC1_TM_sf"/>
</dbReference>
<dbReference type="PATRIC" id="fig|1036673.3.peg.2597"/>
<dbReference type="SUPFAM" id="SSF90123">
    <property type="entry name" value="ABC transporter transmembrane region"/>
    <property type="match status" value="1"/>
</dbReference>
<keyword evidence="2" id="KW-0813">Transport</keyword>
<evidence type="ECO:0000256" key="10">
    <source>
        <dbReference type="SAM" id="Phobius"/>
    </source>
</evidence>
<dbReference type="SMART" id="SM00382">
    <property type="entry name" value="AAA"/>
    <property type="match status" value="1"/>
</dbReference>
<organism evidence="13 14">
    <name type="scientific">Paenibacillus mucilaginosus (strain KNP414)</name>
    <dbReference type="NCBI Taxonomy" id="1036673"/>
    <lineage>
        <taxon>Bacteria</taxon>
        <taxon>Bacillati</taxon>
        <taxon>Bacillota</taxon>
        <taxon>Bacilli</taxon>
        <taxon>Bacillales</taxon>
        <taxon>Paenibacillaceae</taxon>
        <taxon>Paenibacillus</taxon>
    </lineage>
</organism>
<reference evidence="13 14" key="2">
    <citation type="journal article" date="2013" name="Genome Announc.">
        <title>Genome Sequence of Growth-Improving Paenibacillus mucilaginosus Strain KNP414.</title>
        <authorList>
            <person name="Lu J.J."/>
            <person name="Wang J.F."/>
            <person name="Hu X.F."/>
        </authorList>
    </citation>
    <scope>NUCLEOTIDE SEQUENCE [LARGE SCALE GENOMIC DNA]</scope>
    <source>
        <strain evidence="13 14">KNP414</strain>
    </source>
</reference>
<dbReference type="InterPro" id="IPR039421">
    <property type="entry name" value="Type_1_exporter"/>
</dbReference>
<proteinExistence type="predicted"/>
<dbReference type="InterPro" id="IPR003439">
    <property type="entry name" value="ABC_transporter-like_ATP-bd"/>
</dbReference>
<feature type="transmembrane region" description="Helical" evidence="10">
    <location>
        <begin position="129"/>
        <end position="152"/>
    </location>
</feature>
<sequence>MNVFRQLKEYYWSERRFLLISVLSLMTATALGLVYPNLLRYLIDDVIGAKQYDMVPLLALAVFGVMAVKAGFQYLHGTTSARLGNMTAFNLRAALYRKLQYLSFPYYDKARTGDLMSRLTADLQAVRDFVGFGFVQILNVVTMLLFGVIMMFTINWELALYTMATMPLLVFTAIRFEGRIHPAFRTLRQSMSTLTTSVQENITGVRTVKSFAREPHEIDKFSRRNDEYKINNMATAGIWAKYFPLMELFANLSVVILLGLGGWMVIRGELSLGELVAFFSLIWYIIGPMWGIGFHINNFTQSKAAGERLLEILHHYVHVKDKENALPLRDEEVRGHVRFENVNFAYTENQPALKDFNLDAPEGKVIGLLGGTGSGKTTVIQLLLRAYNVKDGRITLDGRDIRDVTLESLRSQTAIVFQETFLFSSSIRGNIAYGVKEVTMSEIIKAAKLAKAHDFIMELPLGYDTIVGERGLGLSGGQKQRIAIARALLKNPKILILDDATSAVDMETEHEIQRGFQEVMKGRTTFIIAHRISSLKHADEIIVLDKGRVVQRGTHAELMAQEGPYLDTYRIQFADGPAEEVGSGDEMNARSSACPPSEPVPGVMLREGVPGDPAGREVAASVHGEVKGRGLIH</sequence>
<evidence type="ECO:0000313" key="13">
    <source>
        <dbReference type="EMBL" id="AEI41402.1"/>
    </source>
</evidence>
<dbReference type="PROSITE" id="PS00211">
    <property type="entry name" value="ABC_TRANSPORTER_1"/>
    <property type="match status" value="1"/>
</dbReference>
<evidence type="ECO:0000256" key="9">
    <source>
        <dbReference type="SAM" id="MobiDB-lite"/>
    </source>
</evidence>
<feature type="transmembrane region" description="Helical" evidence="10">
    <location>
        <begin position="272"/>
        <end position="293"/>
    </location>
</feature>
<accession>F8FCY5</accession>
<dbReference type="KEGG" id="pms:KNP414_02843"/>
<keyword evidence="7 10" id="KW-1133">Transmembrane helix</keyword>
<evidence type="ECO:0000256" key="8">
    <source>
        <dbReference type="ARBA" id="ARBA00023136"/>
    </source>
</evidence>
<feature type="domain" description="ABC transporter" evidence="11">
    <location>
        <begin position="337"/>
        <end position="571"/>
    </location>
</feature>
<dbReference type="GO" id="GO:0005524">
    <property type="term" value="F:ATP binding"/>
    <property type="evidence" value="ECO:0007669"/>
    <property type="project" value="UniProtKB-KW"/>
</dbReference>
<evidence type="ECO:0000259" key="11">
    <source>
        <dbReference type="PROSITE" id="PS50893"/>
    </source>
</evidence>
<keyword evidence="5" id="KW-0547">Nucleotide-binding</keyword>
<dbReference type="HOGENOM" id="CLU_000604_84_4_9"/>
<keyword evidence="4 10" id="KW-0812">Transmembrane</keyword>
<feature type="transmembrane region" description="Helical" evidence="10">
    <location>
        <begin position="17"/>
        <end position="35"/>
    </location>
</feature>
<evidence type="ECO:0000259" key="12">
    <source>
        <dbReference type="PROSITE" id="PS50929"/>
    </source>
</evidence>
<dbReference type="PROSITE" id="PS50929">
    <property type="entry name" value="ABC_TM1F"/>
    <property type="match status" value="1"/>
</dbReference>
<dbReference type="GO" id="GO:0015421">
    <property type="term" value="F:ABC-type oligopeptide transporter activity"/>
    <property type="evidence" value="ECO:0007669"/>
    <property type="project" value="TreeGrafter"/>
</dbReference>
<feature type="transmembrane region" description="Helical" evidence="10">
    <location>
        <begin position="55"/>
        <end position="72"/>
    </location>
</feature>
<dbReference type="RefSeq" id="WP_013916563.1">
    <property type="nucleotide sequence ID" value="NC_015690.1"/>
</dbReference>
<evidence type="ECO:0000256" key="7">
    <source>
        <dbReference type="ARBA" id="ARBA00022989"/>
    </source>
</evidence>
<evidence type="ECO:0000256" key="2">
    <source>
        <dbReference type="ARBA" id="ARBA00022448"/>
    </source>
</evidence>
<dbReference type="PROSITE" id="PS50893">
    <property type="entry name" value="ABC_TRANSPORTER_2"/>
    <property type="match status" value="1"/>
</dbReference>
<dbReference type="InterPro" id="IPR017871">
    <property type="entry name" value="ABC_transporter-like_CS"/>
</dbReference>